<evidence type="ECO:0000313" key="5">
    <source>
        <dbReference type="EMBL" id="SUX17884.1"/>
    </source>
</evidence>
<evidence type="ECO:0000256" key="3">
    <source>
        <dbReference type="ARBA" id="ARBA00023163"/>
    </source>
</evidence>
<evidence type="ECO:0000256" key="1">
    <source>
        <dbReference type="ARBA" id="ARBA00023015"/>
    </source>
</evidence>
<evidence type="ECO:0000259" key="4">
    <source>
        <dbReference type="PROSITE" id="PS50937"/>
    </source>
</evidence>
<dbReference type="GO" id="GO:0003677">
    <property type="term" value="F:DNA binding"/>
    <property type="evidence" value="ECO:0007669"/>
    <property type="project" value="UniProtKB-KW"/>
</dbReference>
<evidence type="ECO:0000256" key="2">
    <source>
        <dbReference type="ARBA" id="ARBA00023125"/>
    </source>
</evidence>
<feature type="domain" description="HTH merR-type" evidence="4">
    <location>
        <begin position="1"/>
        <end position="69"/>
    </location>
</feature>
<dbReference type="SUPFAM" id="SSF46955">
    <property type="entry name" value="Putative DNA-binding domain"/>
    <property type="match status" value="1"/>
</dbReference>
<keyword evidence="6" id="KW-1185">Reference proteome</keyword>
<name>A0A381DXS7_9GAMM</name>
<dbReference type="Pfam" id="PF09278">
    <property type="entry name" value="MerR-DNA-bind"/>
    <property type="match status" value="1"/>
</dbReference>
<keyword evidence="3" id="KW-0804">Transcription</keyword>
<dbReference type="EMBL" id="UFUW01000001">
    <property type="protein sequence ID" value="SUX17884.1"/>
    <property type="molecule type" value="Genomic_DNA"/>
</dbReference>
<dbReference type="InterPro" id="IPR000551">
    <property type="entry name" value="MerR-type_HTH_dom"/>
</dbReference>
<reference evidence="5 6" key="1">
    <citation type="submission" date="2018-06" db="EMBL/GenBank/DDBJ databases">
        <authorList>
            <consortium name="Pathogen Informatics"/>
            <person name="Doyle S."/>
        </authorList>
    </citation>
    <scope>NUCLEOTIDE SEQUENCE [LARGE SCALE GENOMIC DNA]</scope>
    <source>
        <strain evidence="5 6">NCTC13294</strain>
    </source>
</reference>
<proteinExistence type="predicted"/>
<organism evidence="5 6">
    <name type="scientific">Cardiobacterium valvarum</name>
    <dbReference type="NCBI Taxonomy" id="194702"/>
    <lineage>
        <taxon>Bacteria</taxon>
        <taxon>Pseudomonadati</taxon>
        <taxon>Pseudomonadota</taxon>
        <taxon>Gammaproteobacteria</taxon>
        <taxon>Cardiobacteriales</taxon>
        <taxon>Cardiobacteriaceae</taxon>
        <taxon>Cardiobacterium</taxon>
    </lineage>
</organism>
<dbReference type="PANTHER" id="PTHR30204:SF94">
    <property type="entry name" value="HEAVY METAL-DEPENDENT TRANSCRIPTIONAL REGULATOR HI_0293-RELATED"/>
    <property type="match status" value="1"/>
</dbReference>
<evidence type="ECO:0000313" key="6">
    <source>
        <dbReference type="Proteomes" id="UP000254572"/>
    </source>
</evidence>
<dbReference type="InterPro" id="IPR047057">
    <property type="entry name" value="MerR_fam"/>
</dbReference>
<dbReference type="InterPro" id="IPR015358">
    <property type="entry name" value="Tscrpt_reg_MerR_DNA-bd"/>
</dbReference>
<dbReference type="PRINTS" id="PR00040">
    <property type="entry name" value="HTHMERR"/>
</dbReference>
<dbReference type="Gene3D" id="1.10.1660.10">
    <property type="match status" value="1"/>
</dbReference>
<accession>A0A381DXS7</accession>
<keyword evidence="1" id="KW-0805">Transcription regulation</keyword>
<dbReference type="PROSITE" id="PS00552">
    <property type="entry name" value="HTH_MERR_1"/>
    <property type="match status" value="1"/>
</dbReference>
<dbReference type="PANTHER" id="PTHR30204">
    <property type="entry name" value="REDOX-CYCLING DRUG-SENSING TRANSCRIPTIONAL ACTIVATOR SOXR"/>
    <property type="match status" value="1"/>
</dbReference>
<dbReference type="SMART" id="SM00422">
    <property type="entry name" value="HTH_MERR"/>
    <property type="match status" value="1"/>
</dbReference>
<protein>
    <submittedName>
        <fullName evidence="5">Copper export regulator</fullName>
    </submittedName>
</protein>
<dbReference type="RefSeq" id="WP_115610491.1">
    <property type="nucleotide sequence ID" value="NZ_JBHLZC010000001.1"/>
</dbReference>
<dbReference type="InterPro" id="IPR009061">
    <property type="entry name" value="DNA-bd_dom_put_sf"/>
</dbReference>
<dbReference type="Proteomes" id="UP000254572">
    <property type="component" value="Unassembled WGS sequence"/>
</dbReference>
<keyword evidence="2" id="KW-0238">DNA-binding</keyword>
<dbReference type="Pfam" id="PF00376">
    <property type="entry name" value="MerR"/>
    <property type="match status" value="1"/>
</dbReference>
<dbReference type="AlphaFoldDB" id="A0A381DXS7"/>
<sequence>MHISAAARHTGLSAKQIRDYEKRGLLTPATRSAAGYRSYDSADLARLHFIRHARAVGFSLQQIATLLRLQENPARHAGEVKALTAAHIATLRAQIGDLQVMVAELQRWHDACHGDDTPACAILDGLQQDDPQGAEA</sequence>
<dbReference type="OrthoDB" id="9808480at2"/>
<dbReference type="PROSITE" id="PS50937">
    <property type="entry name" value="HTH_MERR_2"/>
    <property type="match status" value="1"/>
</dbReference>
<gene>
    <name evidence="5" type="primary">cueR</name>
    <name evidence="5" type="ORF">NCTC13294_00150</name>
</gene>
<dbReference type="GO" id="GO:0003700">
    <property type="term" value="F:DNA-binding transcription factor activity"/>
    <property type="evidence" value="ECO:0007669"/>
    <property type="project" value="InterPro"/>
</dbReference>